<proteinExistence type="predicted"/>
<gene>
    <name evidence="1" type="ORF">SOASR030_12990</name>
</gene>
<keyword evidence="2" id="KW-1185">Reference proteome</keyword>
<reference evidence="1" key="1">
    <citation type="submission" date="2022-06" db="EMBL/GenBank/DDBJ databases">
        <title>Draft genome sequences of Leminorella grimontii str. JCM5902.</title>
        <authorList>
            <person name="Wakabayashi Y."/>
            <person name="Kojima K."/>
        </authorList>
    </citation>
    <scope>NUCLEOTIDE SEQUENCE</scope>
    <source>
        <strain evidence="1">JCM 5902</strain>
    </source>
</reference>
<accession>A0AAV5N456</accession>
<organism evidence="1 2">
    <name type="scientific">Leminorella grimontii</name>
    <dbReference type="NCBI Taxonomy" id="82981"/>
    <lineage>
        <taxon>Bacteria</taxon>
        <taxon>Pseudomonadati</taxon>
        <taxon>Pseudomonadota</taxon>
        <taxon>Gammaproteobacteria</taxon>
        <taxon>Enterobacterales</taxon>
        <taxon>Budviciaceae</taxon>
        <taxon>Leminorella</taxon>
    </lineage>
</organism>
<protein>
    <submittedName>
        <fullName evidence="1">Uncharacterized protein</fullName>
    </submittedName>
</protein>
<dbReference type="AlphaFoldDB" id="A0AAV5N456"/>
<evidence type="ECO:0000313" key="2">
    <source>
        <dbReference type="Proteomes" id="UP001058124"/>
    </source>
</evidence>
<sequence length="124" mass="14239">MRWINILITAAIVFGGVSLYYNKQNKEIIATVSQEAFSYSRICYFLSKISYRVAAEKLTAADLPAFKTSYGNIFQRGDKEISDLMDEAFQFALENKGSPDELAYKYFMMCTANAEITQLKRYHQ</sequence>
<evidence type="ECO:0000313" key="1">
    <source>
        <dbReference type="EMBL" id="GKX55187.1"/>
    </source>
</evidence>
<name>A0AAV5N456_9GAMM</name>
<dbReference type="RefSeq" id="WP_027274117.1">
    <property type="nucleotide sequence ID" value="NZ_BRLH01000002.1"/>
</dbReference>
<comment type="caution">
    <text evidence="1">The sequence shown here is derived from an EMBL/GenBank/DDBJ whole genome shotgun (WGS) entry which is preliminary data.</text>
</comment>
<dbReference type="Proteomes" id="UP001058124">
    <property type="component" value="Unassembled WGS sequence"/>
</dbReference>
<dbReference type="EMBL" id="BRLH01000002">
    <property type="protein sequence ID" value="GKX55187.1"/>
    <property type="molecule type" value="Genomic_DNA"/>
</dbReference>